<feature type="binding site" evidence="3">
    <location>
        <position position="60"/>
    </location>
    <ligand>
        <name>Mg(2+)</name>
        <dbReference type="ChEBI" id="CHEBI:18420"/>
        <label>1</label>
    </ligand>
</feature>
<dbReference type="AlphaFoldDB" id="A0A2T4Z3Y7"/>
<keyword evidence="2 4" id="KW-0378">Hydrolase</keyword>
<keyword evidence="5" id="KW-1185">Reference proteome</keyword>
<evidence type="ECO:0000313" key="4">
    <source>
        <dbReference type="EMBL" id="PTM56602.1"/>
    </source>
</evidence>
<dbReference type="RefSeq" id="WP_211316654.1">
    <property type="nucleotide sequence ID" value="NZ_PZZP01000002.1"/>
</dbReference>
<dbReference type="Pfam" id="PF03747">
    <property type="entry name" value="ADP_ribosyl_GH"/>
    <property type="match status" value="1"/>
</dbReference>
<dbReference type="EMBL" id="PZZP01000002">
    <property type="protein sequence ID" value="PTM56602.1"/>
    <property type="molecule type" value="Genomic_DNA"/>
</dbReference>
<gene>
    <name evidence="4" type="ORF">C8J48_2924</name>
</gene>
<organism evidence="4 5">
    <name type="scientific">Desmospora activa DSM 45169</name>
    <dbReference type="NCBI Taxonomy" id="1121389"/>
    <lineage>
        <taxon>Bacteria</taxon>
        <taxon>Bacillati</taxon>
        <taxon>Bacillota</taxon>
        <taxon>Bacilli</taxon>
        <taxon>Bacillales</taxon>
        <taxon>Thermoactinomycetaceae</taxon>
        <taxon>Desmospora</taxon>
    </lineage>
</organism>
<dbReference type="PANTHER" id="PTHR16222:SF24">
    <property type="entry name" value="ADP-RIBOSYLHYDROLASE ARH3"/>
    <property type="match status" value="1"/>
</dbReference>
<evidence type="ECO:0000256" key="1">
    <source>
        <dbReference type="ARBA" id="ARBA00010702"/>
    </source>
</evidence>
<dbReference type="InterPro" id="IPR005502">
    <property type="entry name" value="Ribosyl_crysJ1"/>
</dbReference>
<name>A0A2T4Z3Y7_9BACL</name>
<feature type="binding site" evidence="3">
    <location>
        <position position="266"/>
    </location>
    <ligand>
        <name>Mg(2+)</name>
        <dbReference type="ChEBI" id="CHEBI:18420"/>
        <label>1</label>
    </ligand>
</feature>
<evidence type="ECO:0000313" key="5">
    <source>
        <dbReference type="Proteomes" id="UP000241639"/>
    </source>
</evidence>
<proteinExistence type="inferred from homology"/>
<dbReference type="InterPro" id="IPR050792">
    <property type="entry name" value="ADP-ribosylglycohydrolase"/>
</dbReference>
<feature type="binding site" evidence="3">
    <location>
        <position position="265"/>
    </location>
    <ligand>
        <name>Mg(2+)</name>
        <dbReference type="ChEBI" id="CHEBI:18420"/>
        <label>1</label>
    </ligand>
</feature>
<evidence type="ECO:0000256" key="2">
    <source>
        <dbReference type="ARBA" id="ARBA00022801"/>
    </source>
</evidence>
<dbReference type="InterPro" id="IPR036705">
    <property type="entry name" value="Ribosyl_crysJ1_sf"/>
</dbReference>
<dbReference type="Proteomes" id="UP000241639">
    <property type="component" value="Unassembled WGS sequence"/>
</dbReference>
<feature type="binding site" evidence="3">
    <location>
        <position position="263"/>
    </location>
    <ligand>
        <name>Mg(2+)</name>
        <dbReference type="ChEBI" id="CHEBI:18420"/>
        <label>1</label>
    </ligand>
</feature>
<keyword evidence="3" id="KW-0479">Metal-binding</keyword>
<reference evidence="4 5" key="1">
    <citation type="submission" date="2018-04" db="EMBL/GenBank/DDBJ databases">
        <title>Genomic Encyclopedia of Archaeal and Bacterial Type Strains, Phase II (KMG-II): from individual species to whole genera.</title>
        <authorList>
            <person name="Goeker M."/>
        </authorList>
    </citation>
    <scope>NUCLEOTIDE SEQUENCE [LARGE SCALE GENOMIC DNA]</scope>
    <source>
        <strain evidence="4 5">DSM 45169</strain>
    </source>
</reference>
<evidence type="ECO:0000256" key="3">
    <source>
        <dbReference type="PIRSR" id="PIRSR605502-1"/>
    </source>
</evidence>
<dbReference type="GO" id="GO:0046872">
    <property type="term" value="F:metal ion binding"/>
    <property type="evidence" value="ECO:0007669"/>
    <property type="project" value="UniProtKB-KW"/>
</dbReference>
<protein>
    <submittedName>
        <fullName evidence="4">ADP-ribosylglycohydrolase</fullName>
    </submittedName>
</protein>
<sequence>MKREQMLGGLYGLLIGDAVGVPYEFHPAAQLPALEELEMIPPQDFARSHAAVPPGTWSDDGAQALCLLESLVECGHLDLADFAERMWGWYDRGLWAVDGVVFDVGVQTAAALRAFHSGASPQQAGNITPEGKGNGALMRVLPLALWHRGTDEALVRDAHTQSLVTHAHLTNQVVCALYCLWAREVAAGTEMEEAYSQAVNKLRNIYGEGTEERHELEWRIRPEDAPSSNGGGYVVETLRSVRIATKEPNYEKVIKKAISLGNDTDTNAAIAGGLYGIKVGLSGIPQRWMEGLRGKEMVEDLVQRWLHNM</sequence>
<feature type="binding site" evidence="3">
    <location>
        <position position="58"/>
    </location>
    <ligand>
        <name>Mg(2+)</name>
        <dbReference type="ChEBI" id="CHEBI:18420"/>
        <label>1</label>
    </ligand>
</feature>
<dbReference type="PANTHER" id="PTHR16222">
    <property type="entry name" value="ADP-RIBOSYLGLYCOHYDROLASE"/>
    <property type="match status" value="1"/>
</dbReference>
<comment type="cofactor">
    <cofactor evidence="3">
        <name>Mg(2+)</name>
        <dbReference type="ChEBI" id="CHEBI:18420"/>
    </cofactor>
    <text evidence="3">Binds 2 magnesium ions per subunit.</text>
</comment>
<comment type="similarity">
    <text evidence="1">Belongs to the ADP-ribosylglycohydrolase family.</text>
</comment>
<feature type="binding site" evidence="3">
    <location>
        <position position="59"/>
    </location>
    <ligand>
        <name>Mg(2+)</name>
        <dbReference type="ChEBI" id="CHEBI:18420"/>
        <label>1</label>
    </ligand>
</feature>
<dbReference type="GO" id="GO:0016787">
    <property type="term" value="F:hydrolase activity"/>
    <property type="evidence" value="ECO:0007669"/>
    <property type="project" value="UniProtKB-KW"/>
</dbReference>
<comment type="caution">
    <text evidence="4">The sequence shown here is derived from an EMBL/GenBank/DDBJ whole genome shotgun (WGS) entry which is preliminary data.</text>
</comment>
<dbReference type="SUPFAM" id="SSF101478">
    <property type="entry name" value="ADP-ribosylglycohydrolase"/>
    <property type="match status" value="1"/>
</dbReference>
<keyword evidence="3" id="KW-0460">Magnesium</keyword>
<dbReference type="Gene3D" id="1.10.4080.10">
    <property type="entry name" value="ADP-ribosylation/Crystallin J1"/>
    <property type="match status" value="1"/>
</dbReference>
<accession>A0A2T4Z3Y7</accession>